<sequence>MTHMPRFAEIHAETPTREGIETRYRALDALLDQNDLAQALREWDQERRRYESWAALVHLAFSRDTTSEKAKADRDYADTLSPLVSRFETAMRRRLLAWPDRQAVESIVGAHVLRLWEGDIATFDPAIEADLEEEAKLCARYTELLASARVTVAGTTTNLSGLAPFAESLDRDLRHEAARAQWGFFAANAEELDSLYDRLVRLRHGMALKLGYDSYTPLAYKKMRRVDYGPEDVARFREEVVRHVVPLVGRLLEKRRAAQGWDRLHSWDENLIDPQGNPKPIGDHDVLVDRAQTMFDRMDARMGGFYRAMREGGFMDLRNREGKAGGGFCTSFPTAGMPFIFANFNGTHGDINVFTHEMGHAFQNWMSRDLPGVDVLWPTMEAAEINSMALEFLTYPQMALMVGEDAADRFRRMHMIGSLAFFPYGVCVDHFQHEVYARPEMTPAERNATWKRLEAIYLPWRDYGDLAHPAGGGRWQSQLHIYRLPFYYIDYALAQCCAMQFWIADETDREDAMRRYVDLAALGGSAPFTELVRSAGLVSPFEPGALEAVVRHAEAMLG</sequence>
<comment type="similarity">
    <text evidence="6">Belongs to the peptidase M3 family.</text>
</comment>
<reference evidence="8 9" key="1">
    <citation type="submission" date="2022-06" db="EMBL/GenBank/DDBJ databases">
        <title>Endosaccharibacter gen. nov., sp. nov., endophytic bacteria isolated from sugarcane.</title>
        <authorList>
            <person name="Pitiwittayakul N."/>
            <person name="Yukphan P."/>
            <person name="Charoenyingcharoen P."/>
            <person name="Tanasupawat S."/>
        </authorList>
    </citation>
    <scope>NUCLEOTIDE SEQUENCE [LARGE SCALE GENOMIC DNA]</scope>
    <source>
        <strain evidence="8 9">KSS8</strain>
    </source>
</reference>
<feature type="domain" description="Peptidase M3A/M3B catalytic" evidence="7">
    <location>
        <begin position="309"/>
        <end position="547"/>
    </location>
</feature>
<dbReference type="Pfam" id="PF01432">
    <property type="entry name" value="Peptidase_M3"/>
    <property type="match status" value="2"/>
</dbReference>
<dbReference type="InterPro" id="IPR045090">
    <property type="entry name" value="Pept_M3A_M3B"/>
</dbReference>
<dbReference type="CDD" id="cd09606">
    <property type="entry name" value="M3B_PepF"/>
    <property type="match status" value="1"/>
</dbReference>
<keyword evidence="5 6" id="KW-0482">Metalloprotease</keyword>
<gene>
    <name evidence="8" type="ORF">NFI95_01880</name>
</gene>
<dbReference type="InterPro" id="IPR011976">
    <property type="entry name" value="Pept_M3B_oligopep-rel"/>
</dbReference>
<evidence type="ECO:0000256" key="2">
    <source>
        <dbReference type="ARBA" id="ARBA00022723"/>
    </source>
</evidence>
<dbReference type="InterPro" id="IPR001567">
    <property type="entry name" value="Pept_M3A_M3B_dom"/>
</dbReference>
<keyword evidence="2 6" id="KW-0479">Metal-binding</keyword>
<protein>
    <submittedName>
        <fullName evidence="8">M3 family oligoendopeptidase</fullName>
    </submittedName>
</protein>
<dbReference type="PANTHER" id="PTHR11804">
    <property type="entry name" value="PROTEASE M3 THIMET OLIGOPEPTIDASE-RELATED"/>
    <property type="match status" value="1"/>
</dbReference>
<evidence type="ECO:0000256" key="6">
    <source>
        <dbReference type="RuleBase" id="RU003435"/>
    </source>
</evidence>
<name>A0ABT1W2W7_9PROT</name>
<feature type="domain" description="Peptidase M3A/M3B catalytic" evidence="7">
    <location>
        <begin position="166"/>
        <end position="269"/>
    </location>
</feature>
<comment type="cofactor">
    <cofactor evidence="6">
        <name>Zn(2+)</name>
        <dbReference type="ChEBI" id="CHEBI:29105"/>
    </cofactor>
    <text evidence="6">Binds 1 zinc ion.</text>
</comment>
<dbReference type="SUPFAM" id="SSF55486">
    <property type="entry name" value="Metalloproteases ('zincins'), catalytic domain"/>
    <property type="match status" value="1"/>
</dbReference>
<dbReference type="RefSeq" id="WP_422862637.1">
    <property type="nucleotide sequence ID" value="NZ_JAMSKV010000001.1"/>
</dbReference>
<evidence type="ECO:0000256" key="4">
    <source>
        <dbReference type="ARBA" id="ARBA00022833"/>
    </source>
</evidence>
<organism evidence="8 9">
    <name type="scientific">Endosaccharibacter trunci</name>
    <dbReference type="NCBI Taxonomy" id="2812733"/>
    <lineage>
        <taxon>Bacteria</taxon>
        <taxon>Pseudomonadati</taxon>
        <taxon>Pseudomonadota</taxon>
        <taxon>Alphaproteobacteria</taxon>
        <taxon>Acetobacterales</taxon>
        <taxon>Acetobacteraceae</taxon>
        <taxon>Endosaccharibacter</taxon>
    </lineage>
</organism>
<keyword evidence="4 6" id="KW-0862">Zinc</keyword>
<evidence type="ECO:0000313" key="8">
    <source>
        <dbReference type="EMBL" id="MCQ8277199.1"/>
    </source>
</evidence>
<accession>A0ABT1W2W7</accession>
<comment type="caution">
    <text evidence="8">The sequence shown here is derived from an EMBL/GenBank/DDBJ whole genome shotgun (WGS) entry which is preliminary data.</text>
</comment>
<keyword evidence="3 6" id="KW-0378">Hydrolase</keyword>
<evidence type="ECO:0000313" key="9">
    <source>
        <dbReference type="Proteomes" id="UP001524587"/>
    </source>
</evidence>
<proteinExistence type="inferred from homology"/>
<evidence type="ECO:0000259" key="7">
    <source>
        <dbReference type="Pfam" id="PF01432"/>
    </source>
</evidence>
<dbReference type="NCBIfam" id="TIGR02289">
    <property type="entry name" value="M3_not_pepF"/>
    <property type="match status" value="1"/>
</dbReference>
<dbReference type="EMBL" id="JAMSKV010000001">
    <property type="protein sequence ID" value="MCQ8277199.1"/>
    <property type="molecule type" value="Genomic_DNA"/>
</dbReference>
<dbReference type="Proteomes" id="UP001524587">
    <property type="component" value="Unassembled WGS sequence"/>
</dbReference>
<evidence type="ECO:0000256" key="1">
    <source>
        <dbReference type="ARBA" id="ARBA00022670"/>
    </source>
</evidence>
<dbReference type="Gene3D" id="1.10.1370.30">
    <property type="match status" value="1"/>
</dbReference>
<dbReference type="PANTHER" id="PTHR11804:SF28">
    <property type="entry name" value="OLIGOENDOPEPTIDASE F"/>
    <property type="match status" value="1"/>
</dbReference>
<evidence type="ECO:0000256" key="5">
    <source>
        <dbReference type="ARBA" id="ARBA00023049"/>
    </source>
</evidence>
<evidence type="ECO:0000256" key="3">
    <source>
        <dbReference type="ARBA" id="ARBA00022801"/>
    </source>
</evidence>
<keyword evidence="1 6" id="KW-0645">Protease</keyword>
<keyword evidence="9" id="KW-1185">Reference proteome</keyword>